<dbReference type="ESTHER" id="wiccf-k0k780">
    <property type="family name" value="Fungal_carboxylesterase_lipase"/>
</dbReference>
<dbReference type="GO" id="GO:0004806">
    <property type="term" value="F:triacylglycerol lipase activity"/>
    <property type="evidence" value="ECO:0007669"/>
    <property type="project" value="UniProtKB-EC"/>
</dbReference>
<gene>
    <name evidence="7" type="ORF">BN7_239</name>
</gene>
<dbReference type="AlphaFoldDB" id="K0K780"/>
<dbReference type="GO" id="GO:0016042">
    <property type="term" value="P:lipid catabolic process"/>
    <property type="evidence" value="ECO:0007669"/>
    <property type="project" value="UniProtKB-KW"/>
</dbReference>
<dbReference type="HOGENOM" id="CLU_006586_10_6_1"/>
<comment type="similarity">
    <text evidence="2 5">Belongs to the type-B carboxylesterase/lipase family.</text>
</comment>
<dbReference type="Proteomes" id="UP000009328">
    <property type="component" value="Unassembled WGS sequence"/>
</dbReference>
<dbReference type="EC" id="3.1.1.-" evidence="5"/>
<evidence type="ECO:0000313" key="8">
    <source>
        <dbReference type="Proteomes" id="UP000009328"/>
    </source>
</evidence>
<dbReference type="InterPro" id="IPR029058">
    <property type="entry name" value="AB_hydrolase_fold"/>
</dbReference>
<keyword evidence="3 5" id="KW-0378">Hydrolase</keyword>
<dbReference type="SUPFAM" id="SSF53474">
    <property type="entry name" value="alpha/beta-Hydrolases"/>
    <property type="match status" value="1"/>
</dbReference>
<dbReference type="Pfam" id="PF00135">
    <property type="entry name" value="COesterase"/>
    <property type="match status" value="1"/>
</dbReference>
<organism evidence="7 8">
    <name type="scientific">Wickerhamomyces ciferrii (strain ATCC 14091 / BCRC 22168 / CBS 111 / JCM 3599 / NBRC 0793 / NRRL Y-1031 F-60-10)</name>
    <name type="common">Yeast</name>
    <name type="synonym">Pichia ciferrii</name>
    <dbReference type="NCBI Taxonomy" id="1206466"/>
    <lineage>
        <taxon>Eukaryota</taxon>
        <taxon>Fungi</taxon>
        <taxon>Dikarya</taxon>
        <taxon>Ascomycota</taxon>
        <taxon>Saccharomycotina</taxon>
        <taxon>Saccharomycetes</taxon>
        <taxon>Phaffomycetales</taxon>
        <taxon>Wickerhamomycetaceae</taxon>
        <taxon>Wickerhamomyces</taxon>
    </lineage>
</organism>
<dbReference type="Gene3D" id="3.40.50.1820">
    <property type="entry name" value="alpha/beta hydrolase"/>
    <property type="match status" value="1"/>
</dbReference>
<keyword evidence="4" id="KW-0443">Lipid metabolism</keyword>
<sequence>MIWNSIIWFTLIPSIFASSIVQQSQQQQNPPQVQIQNGTISGKYLESFNQDAYLGIPFAEPPINELRFQPPKSFQTNWNGTKNFTEYGYACFAQAGTDSQRLSQSEDCLTLNIVKPHGEFNDSLPVAIWIHGGGFTDGSGSRPSYNTSWIVQNSIEIGKPIIAITINYRLGGFGFLSSNQNTLQKWTNVGLRDQIQAIKWVHENIEGFGGNPNHIVLWGESAGSTSIGRLLTNDKLLGSYIKGGIMESGPSVFTNYEIGQTKTNQQDFQKLLEYFHCDESENYLECLQQVDGDELHKVFNVTNGILKKGFGYAYIDGDIVQGSAYDILESGEGFLKVPILIGTNTDEGTGFINQTLNTTEEVKGFLQSRFPNLGSKSADNLIDLYFNGNDTELSAPLDPTYNSTPIVYPEGFGKAYPKLSTLWGDVKYIAGSKFTAEFYSNQKIPVYKYRFNIPIAETIDQLYLGTAHYDEVVYVFDNQDPPTHRADGTTIFPHEQSSKVANAMSKLWISFIHDLDPNIENGDHKDSGVLEIDVPNWPVYKDGGEQIVFDLNGVYIEEDTQRTEQFEYIRKIIHQLDG</sequence>
<feature type="chain" id="PRO_5005137220" description="Carboxylic ester hydrolase" evidence="5">
    <location>
        <begin position="18"/>
        <end position="578"/>
    </location>
</feature>
<dbReference type="eggNOG" id="KOG1516">
    <property type="taxonomic scope" value="Eukaryota"/>
</dbReference>
<dbReference type="STRING" id="1206466.K0K780"/>
<keyword evidence="4" id="KW-0442">Lipid degradation</keyword>
<keyword evidence="5" id="KW-0732">Signal</keyword>
<comment type="catalytic activity">
    <reaction evidence="1">
        <text>a triacylglycerol + H2O = a diacylglycerol + a fatty acid + H(+)</text>
        <dbReference type="Rhea" id="RHEA:12044"/>
        <dbReference type="ChEBI" id="CHEBI:15377"/>
        <dbReference type="ChEBI" id="CHEBI:15378"/>
        <dbReference type="ChEBI" id="CHEBI:17855"/>
        <dbReference type="ChEBI" id="CHEBI:18035"/>
        <dbReference type="ChEBI" id="CHEBI:28868"/>
        <dbReference type="EC" id="3.1.1.3"/>
    </reaction>
</comment>
<dbReference type="InterPro" id="IPR050309">
    <property type="entry name" value="Type-B_Carboxylest/Lipase"/>
</dbReference>
<feature type="domain" description="Carboxylesterase type B" evidence="6">
    <location>
        <begin position="30"/>
        <end position="541"/>
    </location>
</feature>
<comment type="caution">
    <text evidence="7">The sequence shown here is derived from an EMBL/GenBank/DDBJ whole genome shotgun (WGS) entry which is preliminary data.</text>
</comment>
<keyword evidence="8" id="KW-1185">Reference proteome</keyword>
<evidence type="ECO:0000256" key="4">
    <source>
        <dbReference type="ARBA" id="ARBA00022963"/>
    </source>
</evidence>
<dbReference type="PROSITE" id="PS00941">
    <property type="entry name" value="CARBOXYLESTERASE_B_2"/>
    <property type="match status" value="1"/>
</dbReference>
<dbReference type="InterPro" id="IPR002018">
    <property type="entry name" value="CarbesteraseB"/>
</dbReference>
<name>K0K780_WICCF</name>
<dbReference type="InterPro" id="IPR019826">
    <property type="entry name" value="Carboxylesterase_B_AS"/>
</dbReference>
<evidence type="ECO:0000256" key="1">
    <source>
        <dbReference type="ARBA" id="ARBA00001024"/>
    </source>
</evidence>
<feature type="signal peptide" evidence="5">
    <location>
        <begin position="1"/>
        <end position="17"/>
    </location>
</feature>
<evidence type="ECO:0000256" key="2">
    <source>
        <dbReference type="ARBA" id="ARBA00005964"/>
    </source>
</evidence>
<evidence type="ECO:0000259" key="6">
    <source>
        <dbReference type="Pfam" id="PF00135"/>
    </source>
</evidence>
<dbReference type="PROSITE" id="PS00122">
    <property type="entry name" value="CARBOXYLESTERASE_B_1"/>
    <property type="match status" value="1"/>
</dbReference>
<dbReference type="InParanoid" id="K0K780"/>
<evidence type="ECO:0000256" key="3">
    <source>
        <dbReference type="ARBA" id="ARBA00022801"/>
    </source>
</evidence>
<proteinExistence type="inferred from homology"/>
<accession>K0K780</accession>
<dbReference type="InterPro" id="IPR019819">
    <property type="entry name" value="Carboxylesterase_B_CS"/>
</dbReference>
<evidence type="ECO:0000313" key="7">
    <source>
        <dbReference type="EMBL" id="CCH40705.1"/>
    </source>
</evidence>
<dbReference type="EMBL" id="CAIF01000003">
    <property type="protein sequence ID" value="CCH40705.1"/>
    <property type="molecule type" value="Genomic_DNA"/>
</dbReference>
<reference evidence="7 8" key="1">
    <citation type="journal article" date="2012" name="Eukaryot. Cell">
        <title>Draft genome sequence of Wickerhamomyces ciferrii NRRL Y-1031 F-60-10.</title>
        <authorList>
            <person name="Schneider J."/>
            <person name="Andrea H."/>
            <person name="Blom J."/>
            <person name="Jaenicke S."/>
            <person name="Ruckert C."/>
            <person name="Schorsch C."/>
            <person name="Szczepanowski R."/>
            <person name="Farwick M."/>
            <person name="Goesmann A."/>
            <person name="Puhler A."/>
            <person name="Schaffer S."/>
            <person name="Tauch A."/>
            <person name="Kohler T."/>
            <person name="Brinkrolf K."/>
        </authorList>
    </citation>
    <scope>NUCLEOTIDE SEQUENCE [LARGE SCALE GENOMIC DNA]</scope>
    <source>
        <strain evidence="8">ATCC 14091 / BCRC 22168 / CBS 111 / JCM 3599 / NBRC 0793 / NRRL Y-1031 F-60-10</strain>
    </source>
</reference>
<dbReference type="PANTHER" id="PTHR11559">
    <property type="entry name" value="CARBOXYLESTERASE"/>
    <property type="match status" value="1"/>
</dbReference>
<protein>
    <recommendedName>
        <fullName evidence="5">Carboxylic ester hydrolase</fullName>
        <ecNumber evidence="5">3.1.1.-</ecNumber>
    </recommendedName>
</protein>
<evidence type="ECO:0000256" key="5">
    <source>
        <dbReference type="RuleBase" id="RU361235"/>
    </source>
</evidence>